<dbReference type="EMBL" id="CP140152">
    <property type="protein sequence ID" value="WQH04268.1"/>
    <property type="molecule type" value="Genomic_DNA"/>
</dbReference>
<dbReference type="Gene3D" id="3.30.750.44">
    <property type="match status" value="1"/>
</dbReference>
<keyword evidence="3 5" id="KW-0378">Hydrolase</keyword>
<dbReference type="PANTHER" id="PTHR32060:SF30">
    <property type="entry name" value="CARBOXY-TERMINAL PROCESSING PROTEASE CTPA"/>
    <property type="match status" value="1"/>
</dbReference>
<evidence type="ECO:0000256" key="3">
    <source>
        <dbReference type="ARBA" id="ARBA00022801"/>
    </source>
</evidence>
<dbReference type="Pfam" id="PF22694">
    <property type="entry name" value="CtpB_N-like"/>
    <property type="match status" value="1"/>
</dbReference>
<evidence type="ECO:0000256" key="2">
    <source>
        <dbReference type="ARBA" id="ARBA00022670"/>
    </source>
</evidence>
<dbReference type="CDD" id="cd06782">
    <property type="entry name" value="cpPDZ_CPP-like"/>
    <property type="match status" value="1"/>
</dbReference>
<keyword evidence="10" id="KW-1185">Reference proteome</keyword>
<dbReference type="InterPro" id="IPR001478">
    <property type="entry name" value="PDZ"/>
</dbReference>
<reference evidence="9 10" key="1">
    <citation type="submission" date="2023-11" db="EMBL/GenBank/DDBJ databases">
        <title>MicrobeMod: A computational toolkit for identifying prokaryotic methylation and restriction-modification with nanopore sequencing.</title>
        <authorList>
            <person name="Crits-Christoph A."/>
            <person name="Kang S.C."/>
            <person name="Lee H."/>
            <person name="Ostrov N."/>
        </authorList>
    </citation>
    <scope>NUCLEOTIDE SEQUENCE [LARGE SCALE GENOMIC DNA]</scope>
    <source>
        <strain evidence="9 10">ATCC 25935</strain>
    </source>
</reference>
<feature type="domain" description="PDZ" evidence="8">
    <location>
        <begin position="89"/>
        <end position="157"/>
    </location>
</feature>
<dbReference type="Gene3D" id="2.30.42.10">
    <property type="match status" value="1"/>
</dbReference>
<evidence type="ECO:0000313" key="9">
    <source>
        <dbReference type="EMBL" id="WQH04268.1"/>
    </source>
</evidence>
<evidence type="ECO:0000256" key="6">
    <source>
        <dbReference type="SAM" id="MobiDB-lite"/>
    </source>
</evidence>
<gene>
    <name evidence="9" type="ORF">SR858_25020</name>
</gene>
<dbReference type="PANTHER" id="PTHR32060">
    <property type="entry name" value="TAIL-SPECIFIC PROTEASE"/>
    <property type="match status" value="1"/>
</dbReference>
<dbReference type="CDD" id="cd07560">
    <property type="entry name" value="Peptidase_S41_CPP"/>
    <property type="match status" value="1"/>
</dbReference>
<evidence type="ECO:0000256" key="4">
    <source>
        <dbReference type="ARBA" id="ARBA00022825"/>
    </source>
</evidence>
<dbReference type="Pfam" id="PF13180">
    <property type="entry name" value="PDZ_2"/>
    <property type="match status" value="1"/>
</dbReference>
<dbReference type="PROSITE" id="PS50106">
    <property type="entry name" value="PDZ"/>
    <property type="match status" value="1"/>
</dbReference>
<dbReference type="InterPro" id="IPR036034">
    <property type="entry name" value="PDZ_sf"/>
</dbReference>
<proteinExistence type="inferred from homology"/>
<keyword evidence="7" id="KW-0732">Signal</keyword>
<organism evidence="9 10">
    <name type="scientific">Duganella zoogloeoides</name>
    <dbReference type="NCBI Taxonomy" id="75659"/>
    <lineage>
        <taxon>Bacteria</taxon>
        <taxon>Pseudomonadati</taxon>
        <taxon>Pseudomonadota</taxon>
        <taxon>Betaproteobacteria</taxon>
        <taxon>Burkholderiales</taxon>
        <taxon>Oxalobacteraceae</taxon>
        <taxon>Telluria group</taxon>
        <taxon>Duganella</taxon>
    </lineage>
</organism>
<evidence type="ECO:0000259" key="8">
    <source>
        <dbReference type="PROSITE" id="PS50106"/>
    </source>
</evidence>
<dbReference type="InterPro" id="IPR029045">
    <property type="entry name" value="ClpP/crotonase-like_dom_sf"/>
</dbReference>
<dbReference type="SMART" id="SM00245">
    <property type="entry name" value="TSPc"/>
    <property type="match status" value="1"/>
</dbReference>
<dbReference type="SUPFAM" id="SSF50156">
    <property type="entry name" value="PDZ domain-like"/>
    <property type="match status" value="1"/>
</dbReference>
<feature type="compositionally biased region" description="Basic and acidic residues" evidence="6">
    <location>
        <begin position="482"/>
        <end position="517"/>
    </location>
</feature>
<keyword evidence="4 5" id="KW-0720">Serine protease</keyword>
<dbReference type="SUPFAM" id="SSF52096">
    <property type="entry name" value="ClpP/crotonase"/>
    <property type="match status" value="1"/>
</dbReference>
<feature type="signal peptide" evidence="7">
    <location>
        <begin position="1"/>
        <end position="21"/>
    </location>
</feature>
<sequence length="542" mass="57987">MANKFKSISLIGIGMVAGVAASLQFSAIAQKVTGAPLPLAELRQLSDVFGLIKTDYVESVDDKKLVTDAIAGMVSSLDPHSVYLDKRAFREMRDTVSGKFVGIGVEVSAEDGYIKVVSPIEDTPAFKAGIKAGDLITRIDGTPIKGMNLDESVKKMRGEPGSKVTLTLSRKDEDKPLTMTITRQEIRVQSVKGKIIEPGYAWLRISQFQEPTLDDMVKKINELYAKEPKLKGLVLDLRNDPGGVVPGAIGVSAAFLPRDAAVVSTNGQLASAKETFYARPEFYAPGGKGDPLAKLPAGVKDVPIVVLVNAGSASASEIVAGALQDYQRATIMGTQTFGKGSVQTLRQLTADTAVKITTARYYTPKNRSIQARGIVPDLMVDETAEGDGLNSLRMRESDLQKHLGNDKDPAAEAAEQKALNARRDSLEEEQRLVALSRKIKPVEFGTKDDFQLTQALNHFKGLPVQLSKAEPIEAPGAASGETKSDSKLDSKPDAKAGDKPAKPGDKSTDKPANKPNDKPLQLPKPKPEAAAPQSSPLQPAAQ</sequence>
<evidence type="ECO:0000256" key="7">
    <source>
        <dbReference type="SAM" id="SignalP"/>
    </source>
</evidence>
<dbReference type="NCBIfam" id="TIGR00225">
    <property type="entry name" value="prc"/>
    <property type="match status" value="1"/>
</dbReference>
<protein>
    <submittedName>
        <fullName evidence="9">S41 family peptidase</fullName>
    </submittedName>
</protein>
<name>A0ABZ0XXG3_9BURK</name>
<dbReference type="InterPro" id="IPR005151">
    <property type="entry name" value="Tail-specific_protease"/>
</dbReference>
<dbReference type="GeneID" id="43166223"/>
<dbReference type="SMART" id="SM00228">
    <property type="entry name" value="PDZ"/>
    <property type="match status" value="1"/>
</dbReference>
<accession>A0ABZ0XXG3</accession>
<feature type="region of interest" description="Disordered" evidence="6">
    <location>
        <begin position="472"/>
        <end position="542"/>
    </location>
</feature>
<dbReference type="Gene3D" id="3.90.226.10">
    <property type="entry name" value="2-enoyl-CoA Hydratase, Chain A, domain 1"/>
    <property type="match status" value="1"/>
</dbReference>
<evidence type="ECO:0000313" key="10">
    <source>
        <dbReference type="Proteomes" id="UP001326110"/>
    </source>
</evidence>
<comment type="similarity">
    <text evidence="1 5">Belongs to the peptidase S41A family.</text>
</comment>
<evidence type="ECO:0000256" key="5">
    <source>
        <dbReference type="RuleBase" id="RU004404"/>
    </source>
</evidence>
<dbReference type="InterPro" id="IPR055210">
    <property type="entry name" value="CtpA/B_N"/>
</dbReference>
<keyword evidence="2 5" id="KW-0645">Protease</keyword>
<dbReference type="Proteomes" id="UP001326110">
    <property type="component" value="Chromosome"/>
</dbReference>
<dbReference type="RefSeq" id="WP_019924703.1">
    <property type="nucleotide sequence ID" value="NZ_CP140152.1"/>
</dbReference>
<dbReference type="Pfam" id="PF03572">
    <property type="entry name" value="Peptidase_S41"/>
    <property type="match status" value="1"/>
</dbReference>
<feature type="chain" id="PRO_5047195965" evidence="7">
    <location>
        <begin position="22"/>
        <end position="542"/>
    </location>
</feature>
<feature type="compositionally biased region" description="Low complexity" evidence="6">
    <location>
        <begin position="529"/>
        <end position="542"/>
    </location>
</feature>
<evidence type="ECO:0000256" key="1">
    <source>
        <dbReference type="ARBA" id="ARBA00009179"/>
    </source>
</evidence>
<dbReference type="InterPro" id="IPR004447">
    <property type="entry name" value="Peptidase_S41A"/>
</dbReference>